<feature type="region of interest" description="Disordered" evidence="1">
    <location>
        <begin position="356"/>
        <end position="395"/>
    </location>
</feature>
<organism evidence="2 3">
    <name type="scientific">Sinosporangium album</name>
    <dbReference type="NCBI Taxonomy" id="504805"/>
    <lineage>
        <taxon>Bacteria</taxon>
        <taxon>Bacillati</taxon>
        <taxon>Actinomycetota</taxon>
        <taxon>Actinomycetes</taxon>
        <taxon>Streptosporangiales</taxon>
        <taxon>Streptosporangiaceae</taxon>
        <taxon>Sinosporangium</taxon>
    </lineage>
</organism>
<dbReference type="AlphaFoldDB" id="A0A1G8HIF8"/>
<protein>
    <submittedName>
        <fullName evidence="2">Uncharacterized protein</fullName>
    </submittedName>
</protein>
<evidence type="ECO:0000313" key="2">
    <source>
        <dbReference type="EMBL" id="SDI06281.1"/>
    </source>
</evidence>
<accession>A0A1G8HIF8</accession>
<feature type="compositionally biased region" description="Pro residues" evidence="1">
    <location>
        <begin position="364"/>
        <end position="373"/>
    </location>
</feature>
<evidence type="ECO:0000313" key="3">
    <source>
        <dbReference type="Proteomes" id="UP000198923"/>
    </source>
</evidence>
<evidence type="ECO:0000256" key="1">
    <source>
        <dbReference type="SAM" id="MobiDB-lite"/>
    </source>
</evidence>
<feature type="compositionally biased region" description="Low complexity" evidence="1">
    <location>
        <begin position="374"/>
        <end position="391"/>
    </location>
</feature>
<dbReference type="EMBL" id="FNCN01000032">
    <property type="protein sequence ID" value="SDI06281.1"/>
    <property type="molecule type" value="Genomic_DNA"/>
</dbReference>
<gene>
    <name evidence="2" type="ORF">SAMN05421505_13240</name>
</gene>
<dbReference type="STRING" id="504805.SAMN05421505_13240"/>
<sequence>MSMPMDAARKVADAVLYEGYLLYPYRASATKNRMRWQFGVLVPKGYAATGEPSANVTECLLETAAGTSGSSGGGGRGGGGGGGDAEVTVRLRFLHVLSRTVEQADGELFQPVDRLAVDDTTYITFEEADEREQETAFPLAMLLDEAQTVAVDIPGDRADQPIRSRNGRRLGRVVLEHRPLKAAMRLSAERVPGPYGLVKLRVEVENRSAWERPDAPREQALRRSLISTHLLLGVSRAAFVSLLDPPEWARPAVEMCKNEHTWPVLVGEDTRRDAMLSSPIILSDHPAVAAESPGDLFDATEIDELLSLCTMSLTDEEKQEACRTDRRAAEIIDRIGTLPPELVERLHGAIRRIGATPTVIPPDGESPPKPPAALAPSESSASPASSTVPGSPMFPGLPPASPYKAPWWDPGVDADVSPDTDSVMVGDVPVARGSRVRLSPGKRRADAYDMFLLGRTATVEAVLHDVDGLVHLAVTLEDDLGADLHRSHGRYLYFGPDEVEPLCES</sequence>
<dbReference type="RefSeq" id="WP_093173952.1">
    <property type="nucleotide sequence ID" value="NZ_FNCN01000032.1"/>
</dbReference>
<dbReference type="Proteomes" id="UP000198923">
    <property type="component" value="Unassembled WGS sequence"/>
</dbReference>
<reference evidence="2 3" key="1">
    <citation type="submission" date="2016-10" db="EMBL/GenBank/DDBJ databases">
        <authorList>
            <person name="de Groot N.N."/>
        </authorList>
    </citation>
    <scope>NUCLEOTIDE SEQUENCE [LARGE SCALE GENOMIC DNA]</scope>
    <source>
        <strain evidence="2 3">CPCC 201354</strain>
    </source>
</reference>
<dbReference type="OrthoDB" id="264096at2"/>
<keyword evidence="3" id="KW-1185">Reference proteome</keyword>
<name>A0A1G8HIF8_9ACTN</name>
<proteinExistence type="predicted"/>